<protein>
    <submittedName>
        <fullName evidence="5">Protein N-acetyltransferase, RimJ/RimL family</fullName>
    </submittedName>
</protein>
<dbReference type="AlphaFoldDB" id="A0A1G5PH42"/>
<dbReference type="Gene3D" id="3.40.630.30">
    <property type="match status" value="1"/>
</dbReference>
<sequence>MLPQPSLLTERLTLRPCSERDVSALVTLAGDRRIAATTGTLPHPYTEELAHHWLATHAPAWAAGSQAHFAVVDRTCDDLRGVISLRRDGEGTANVGYWIGVPSWGQGLATEACAALVAFGFDHWALSAINGRHLPENPASGRVLLKNGFIPQGRTRALFPIRGGEEELDSYQLTRERWLTRLLD</sequence>
<organism evidence="5 6">
    <name type="scientific">Pseudomonas oryzihabitans</name>
    <dbReference type="NCBI Taxonomy" id="47885"/>
    <lineage>
        <taxon>Bacteria</taxon>
        <taxon>Pseudomonadati</taxon>
        <taxon>Pseudomonadota</taxon>
        <taxon>Gammaproteobacteria</taxon>
        <taxon>Pseudomonadales</taxon>
        <taxon>Pseudomonadaceae</taxon>
        <taxon>Pseudomonas</taxon>
    </lineage>
</organism>
<evidence type="ECO:0000313" key="6">
    <source>
        <dbReference type="Proteomes" id="UP000183046"/>
    </source>
</evidence>
<dbReference type="Pfam" id="PF13302">
    <property type="entry name" value="Acetyltransf_3"/>
    <property type="match status" value="1"/>
</dbReference>
<gene>
    <name evidence="5" type="ORF">SAMN05216279_1355</name>
</gene>
<keyword evidence="1" id="KW-0808">Transferase</keyword>
<feature type="domain" description="N-acetyltransferase" evidence="4">
    <location>
        <begin position="12"/>
        <end position="176"/>
    </location>
</feature>
<dbReference type="PROSITE" id="PS51186">
    <property type="entry name" value="GNAT"/>
    <property type="match status" value="1"/>
</dbReference>
<dbReference type="InterPro" id="IPR000182">
    <property type="entry name" value="GNAT_dom"/>
</dbReference>
<proteinExistence type="inferred from homology"/>
<dbReference type="RefSeq" id="WP_074585399.1">
    <property type="nucleotide sequence ID" value="NZ_FMWB01000035.1"/>
</dbReference>
<dbReference type="SUPFAM" id="SSF55729">
    <property type="entry name" value="Acyl-CoA N-acyltransferases (Nat)"/>
    <property type="match status" value="1"/>
</dbReference>
<dbReference type="OrthoDB" id="9801656at2"/>
<evidence type="ECO:0000259" key="4">
    <source>
        <dbReference type="PROSITE" id="PS51186"/>
    </source>
</evidence>
<dbReference type="PANTHER" id="PTHR43792:SF8">
    <property type="entry name" value="[RIBOSOMAL PROTEIN US5]-ALANINE N-ACETYLTRANSFERASE"/>
    <property type="match status" value="1"/>
</dbReference>
<comment type="caution">
    <text evidence="5">The sequence shown here is derived from an EMBL/GenBank/DDBJ whole genome shotgun (WGS) entry which is preliminary data.</text>
</comment>
<evidence type="ECO:0000256" key="1">
    <source>
        <dbReference type="ARBA" id="ARBA00022679"/>
    </source>
</evidence>
<dbReference type="GO" id="GO:0016747">
    <property type="term" value="F:acyltransferase activity, transferring groups other than amino-acyl groups"/>
    <property type="evidence" value="ECO:0007669"/>
    <property type="project" value="InterPro"/>
</dbReference>
<dbReference type="InterPro" id="IPR051531">
    <property type="entry name" value="N-acetyltransferase"/>
</dbReference>
<name>A0A1G5PH42_9PSED</name>
<accession>A0A1G5PH42</accession>
<evidence type="ECO:0000313" key="5">
    <source>
        <dbReference type="EMBL" id="SCZ48815.1"/>
    </source>
</evidence>
<evidence type="ECO:0000256" key="2">
    <source>
        <dbReference type="ARBA" id="ARBA00023315"/>
    </source>
</evidence>
<reference evidence="6" key="1">
    <citation type="submission" date="2016-10" db="EMBL/GenBank/DDBJ databases">
        <authorList>
            <person name="de Groot N.N."/>
        </authorList>
    </citation>
    <scope>NUCLEOTIDE SEQUENCE [LARGE SCALE GENOMIC DNA]</scope>
    <source>
        <strain evidence="6">DSM 15758</strain>
    </source>
</reference>
<dbReference type="PANTHER" id="PTHR43792">
    <property type="entry name" value="GNAT FAMILY, PUTATIVE (AFU_ORTHOLOGUE AFUA_3G00765)-RELATED-RELATED"/>
    <property type="match status" value="1"/>
</dbReference>
<keyword evidence="2" id="KW-0012">Acyltransferase</keyword>
<comment type="similarity">
    <text evidence="3">Belongs to the acetyltransferase family. RimJ subfamily.</text>
</comment>
<dbReference type="EMBL" id="FMWB01000035">
    <property type="protein sequence ID" value="SCZ48815.1"/>
    <property type="molecule type" value="Genomic_DNA"/>
</dbReference>
<dbReference type="Proteomes" id="UP000183046">
    <property type="component" value="Unassembled WGS sequence"/>
</dbReference>
<evidence type="ECO:0000256" key="3">
    <source>
        <dbReference type="ARBA" id="ARBA00038502"/>
    </source>
</evidence>
<dbReference type="InterPro" id="IPR016181">
    <property type="entry name" value="Acyl_CoA_acyltransferase"/>
</dbReference>